<feature type="compositionally biased region" description="Polar residues" evidence="1">
    <location>
        <begin position="204"/>
        <end position="220"/>
    </location>
</feature>
<dbReference type="InterPro" id="IPR025711">
    <property type="entry name" value="PepSY"/>
</dbReference>
<dbReference type="KEGG" id="sgv:B1H19_33680"/>
<feature type="domain" description="PepSY" evidence="3">
    <location>
        <begin position="80"/>
        <end position="135"/>
    </location>
</feature>
<feature type="compositionally biased region" description="Basic and acidic residues" evidence="1">
    <location>
        <begin position="43"/>
        <end position="69"/>
    </location>
</feature>
<protein>
    <recommendedName>
        <fullName evidence="3">PepSY domain-containing protein</fullName>
    </recommendedName>
</protein>
<accession>A0A1V0TZS6</accession>
<feature type="region of interest" description="Disordered" evidence="1">
    <location>
        <begin position="29"/>
        <end position="71"/>
    </location>
</feature>
<feature type="region of interest" description="Disordered" evidence="1">
    <location>
        <begin position="199"/>
        <end position="220"/>
    </location>
</feature>
<gene>
    <name evidence="4" type="ORF">B1H19_33680</name>
</gene>
<feature type="signal peptide" evidence="2">
    <location>
        <begin position="1"/>
        <end position="27"/>
    </location>
</feature>
<dbReference type="Pfam" id="PF03413">
    <property type="entry name" value="PepSY"/>
    <property type="match status" value="2"/>
</dbReference>
<keyword evidence="2" id="KW-0732">Signal</keyword>
<feature type="domain" description="PepSY" evidence="3">
    <location>
        <begin position="162"/>
        <end position="213"/>
    </location>
</feature>
<name>A0A1V0TZS6_9ACTN</name>
<proteinExistence type="predicted"/>
<reference evidence="4 5" key="1">
    <citation type="submission" date="2017-04" db="EMBL/GenBank/DDBJ databases">
        <title>Complete Genome Sequence of Streptomyces gilvosporeus F607, a Capable Producer of Natamycin.</title>
        <authorList>
            <person name="Zong G."/>
            <person name="Zhong C."/>
            <person name="Fu J."/>
            <person name="Qin R."/>
            <person name="Cao G."/>
        </authorList>
    </citation>
    <scope>NUCLEOTIDE SEQUENCE [LARGE SCALE GENOMIC DNA]</scope>
    <source>
        <strain evidence="4 5">F607</strain>
    </source>
</reference>
<dbReference type="EMBL" id="CP020569">
    <property type="protein sequence ID" value="ARF58485.1"/>
    <property type="molecule type" value="Genomic_DNA"/>
</dbReference>
<dbReference type="Proteomes" id="UP000192726">
    <property type="component" value="Chromosome"/>
</dbReference>
<evidence type="ECO:0000256" key="1">
    <source>
        <dbReference type="SAM" id="MobiDB-lite"/>
    </source>
</evidence>
<sequence length="220" mass="22133">MKRKIAIATAAAALLIGGGVTTGVALATDGGGRGPHTEAAAFGDHDDRGGSDDRDGGVDHGGGGDRGGDDTALAKAAKTSVQQAVDAGRQAAPGTVTSAELDHGTHGPVWSVETLAHNGTEHEVTVDAANAEVLGNRTDPDDDREGADLKAVQALRTDPRGAVTAALAKAPGTVTSVELDHERSAVSWEVEIQGKNGVEHDVTVNASTGKVTSASVDHDD</sequence>
<evidence type="ECO:0000313" key="4">
    <source>
        <dbReference type="EMBL" id="ARF58485.1"/>
    </source>
</evidence>
<dbReference type="AlphaFoldDB" id="A0A1V0TZS6"/>
<evidence type="ECO:0000256" key="2">
    <source>
        <dbReference type="SAM" id="SignalP"/>
    </source>
</evidence>
<keyword evidence="5" id="KW-1185">Reference proteome</keyword>
<dbReference type="OrthoDB" id="4336385at2"/>
<dbReference type="STRING" id="553510.B1H19_33680"/>
<evidence type="ECO:0000313" key="5">
    <source>
        <dbReference type="Proteomes" id="UP000192726"/>
    </source>
</evidence>
<organism evidence="4 5">
    <name type="scientific">Streptomyces gilvosporeus</name>
    <dbReference type="NCBI Taxonomy" id="553510"/>
    <lineage>
        <taxon>Bacteria</taxon>
        <taxon>Bacillati</taxon>
        <taxon>Actinomycetota</taxon>
        <taxon>Actinomycetes</taxon>
        <taxon>Kitasatosporales</taxon>
        <taxon>Streptomycetaceae</taxon>
        <taxon>Streptomyces</taxon>
    </lineage>
</organism>
<feature type="chain" id="PRO_5012866516" description="PepSY domain-containing protein" evidence="2">
    <location>
        <begin position="28"/>
        <end position="220"/>
    </location>
</feature>
<evidence type="ECO:0000259" key="3">
    <source>
        <dbReference type="Pfam" id="PF03413"/>
    </source>
</evidence>
<dbReference type="RefSeq" id="WP_083108681.1">
    <property type="nucleotide sequence ID" value="NZ_CP020569.1"/>
</dbReference>
<dbReference type="Gene3D" id="3.10.450.40">
    <property type="match status" value="2"/>
</dbReference>